<feature type="domain" description="Spore protein YkvP/CgeB glycosyl transferase-like" evidence="1">
    <location>
        <begin position="184"/>
        <end position="325"/>
    </location>
</feature>
<protein>
    <submittedName>
        <fullName evidence="2">Glycosyltransferase</fullName>
        <ecNumber evidence="2">2.4.-.-</ecNumber>
    </submittedName>
</protein>
<accession>A0ABT1ZFK5</accession>
<evidence type="ECO:0000313" key="2">
    <source>
        <dbReference type="EMBL" id="MCS0499477.1"/>
    </source>
</evidence>
<dbReference type="Proteomes" id="UP001205337">
    <property type="component" value="Unassembled WGS sequence"/>
</dbReference>
<dbReference type="EC" id="2.4.-.-" evidence="2"/>
<reference evidence="2 3" key="1">
    <citation type="submission" date="2022-08" db="EMBL/GenBank/DDBJ databases">
        <authorList>
            <person name="Li F."/>
        </authorList>
    </citation>
    <scope>NUCLEOTIDE SEQUENCE [LARGE SCALE GENOMIC DNA]</scope>
    <source>
        <strain evidence="2 3">10F1B-8-1</strain>
    </source>
</reference>
<evidence type="ECO:0000259" key="1">
    <source>
        <dbReference type="Pfam" id="PF13524"/>
    </source>
</evidence>
<keyword evidence="3" id="KW-1185">Reference proteome</keyword>
<dbReference type="RefSeq" id="WP_258798523.1">
    <property type="nucleotide sequence ID" value="NZ_JANTHX010000007.1"/>
</dbReference>
<dbReference type="SUPFAM" id="SSF53756">
    <property type="entry name" value="UDP-Glycosyltransferase/glycogen phosphorylase"/>
    <property type="match status" value="1"/>
</dbReference>
<sequence>MRNDAIAVDTARAVRTDYLSLLEGRHRTGVLGTLLFCVSSTDISASKGDLYVALGLARALRDAGWGVSFWDVDHMAEQTPDDVDVAVVMLESWVPGFIHPATKAVAWVRNWTTEWASLPYLDEFAEIWCSSNDAAERLSHAYEGTVRVVPLATDPELFDDPSADRTAGVVTTANYWGVERQIQTALEHVSEEVPVAWYGVNSDFLTLSGAIDKRDHVDYFELPGVYGSWTVVVDDLIEAAAQFGTQNSRLFDALASGAMVVTNAGRGLDELGLGDVPVYSDPQGLLEIVLELSRDPDATAERVARLRERVLELHTWAARAHALLEPLAGLRALPGSTERSPMLVWTTRLRDQMRRDRRAHDDYAELYFGAIRDVARLDGEVHHLTAVLGQRRYRAADVIMKPLEPIRRRSRD</sequence>
<organism evidence="2 3">
    <name type="scientific">Protaetiibacter mangrovi</name>
    <dbReference type="NCBI Taxonomy" id="2970926"/>
    <lineage>
        <taxon>Bacteria</taxon>
        <taxon>Bacillati</taxon>
        <taxon>Actinomycetota</taxon>
        <taxon>Actinomycetes</taxon>
        <taxon>Micrococcales</taxon>
        <taxon>Microbacteriaceae</taxon>
        <taxon>Protaetiibacter</taxon>
    </lineage>
</organism>
<evidence type="ECO:0000313" key="3">
    <source>
        <dbReference type="Proteomes" id="UP001205337"/>
    </source>
</evidence>
<comment type="caution">
    <text evidence="2">The sequence shown here is derived from an EMBL/GenBank/DDBJ whole genome shotgun (WGS) entry which is preliminary data.</text>
</comment>
<gene>
    <name evidence="2" type="ORF">NUH29_07930</name>
</gene>
<dbReference type="InterPro" id="IPR055259">
    <property type="entry name" value="YkvP/CgeB_Glyco_trans-like"/>
</dbReference>
<keyword evidence="2" id="KW-0328">Glycosyltransferase</keyword>
<proteinExistence type="predicted"/>
<dbReference type="EMBL" id="JANTHX010000007">
    <property type="protein sequence ID" value="MCS0499477.1"/>
    <property type="molecule type" value="Genomic_DNA"/>
</dbReference>
<dbReference type="GO" id="GO:0016757">
    <property type="term" value="F:glycosyltransferase activity"/>
    <property type="evidence" value="ECO:0007669"/>
    <property type="project" value="UniProtKB-KW"/>
</dbReference>
<keyword evidence="2" id="KW-0808">Transferase</keyword>
<name>A0ABT1ZFK5_9MICO</name>
<dbReference type="Pfam" id="PF13524">
    <property type="entry name" value="Glyco_trans_1_2"/>
    <property type="match status" value="1"/>
</dbReference>